<keyword evidence="4" id="KW-1185">Reference proteome</keyword>
<feature type="coiled-coil region" evidence="1">
    <location>
        <begin position="6"/>
        <end position="47"/>
    </location>
</feature>
<dbReference type="Gene3D" id="3.30.420.10">
    <property type="entry name" value="Ribonuclease H-like superfamily/Ribonuclease H"/>
    <property type="match status" value="1"/>
</dbReference>
<protein>
    <recommendedName>
        <fullName evidence="5">Transposase</fullName>
    </recommendedName>
</protein>
<dbReference type="PANTHER" id="PTHR33939:SF1">
    <property type="entry name" value="DUF4371 DOMAIN-CONTAINING PROTEIN"/>
    <property type="match status" value="1"/>
</dbReference>
<sequence length="559" mass="65106">MEKMMIATNKDLLNELKNEIQILRKENKTLKADNDNLRINIDDLEQYSRRNAIRISGIPENSGSENTDDIVKKVVSDMGISINDEDIDRSHRSRRPQKGYNRQCTTTNKCGDIHKNPGPGTDSEVFDSTSCDDLSDPSIELYSQKYLTILHLNVQKEVKEVIRRLEASFIREKQRGGPELSYYDVNGRIAKALKIGKSTVRKVLSSQDQVDNIAEAIHEEQSAKITKTRLDDFDIQLIKGAVHQLFEKREYISKKHTQNMTISIAVHCRIIMTTSDKHTTQKHILFVHFCNRKIKKYRLEDWEIVYVDKTWINSNHACKGEWTHNRSGPTGVIMPRCDHCSRHIPSGKGTRFKQKRIYRWGRSNFYHKNQFPRLSRRDERETFPGLSSLYPTSSTKKDEIVHWLRNRSVDVDDTMLKYYSNISTVVHGRDSVQCWSRTNLTPQFLIALQATLNIITPRISVSELLHLVKLNKPPTKYRTDEIAEENGHLVLRLPVKHCELNPIELIQAEEKMYVASRNRTFKLKDVKRLFLEAKSTITKSSWQKAEEHVIEKVEKYFWE</sequence>
<feature type="region of interest" description="Disordered" evidence="2">
    <location>
        <begin position="83"/>
        <end position="129"/>
    </location>
</feature>
<proteinExistence type="predicted"/>
<evidence type="ECO:0000313" key="3">
    <source>
        <dbReference type="EMBL" id="KAJ8301926.1"/>
    </source>
</evidence>
<feature type="compositionally biased region" description="Polar residues" evidence="2">
    <location>
        <begin position="100"/>
        <end position="109"/>
    </location>
</feature>
<evidence type="ECO:0000256" key="2">
    <source>
        <dbReference type="SAM" id="MobiDB-lite"/>
    </source>
</evidence>
<evidence type="ECO:0000256" key="1">
    <source>
        <dbReference type="SAM" id="Coils"/>
    </source>
</evidence>
<organism evidence="3 4">
    <name type="scientific">Tegillarca granosa</name>
    <name type="common">Malaysian cockle</name>
    <name type="synonym">Anadara granosa</name>
    <dbReference type="NCBI Taxonomy" id="220873"/>
    <lineage>
        <taxon>Eukaryota</taxon>
        <taxon>Metazoa</taxon>
        <taxon>Spiralia</taxon>
        <taxon>Lophotrochozoa</taxon>
        <taxon>Mollusca</taxon>
        <taxon>Bivalvia</taxon>
        <taxon>Autobranchia</taxon>
        <taxon>Pteriomorphia</taxon>
        <taxon>Arcoida</taxon>
        <taxon>Arcoidea</taxon>
        <taxon>Arcidae</taxon>
        <taxon>Tegillarca</taxon>
    </lineage>
</organism>
<dbReference type="Proteomes" id="UP001217089">
    <property type="component" value="Unassembled WGS sequence"/>
</dbReference>
<accession>A0ABQ9E9A2</accession>
<dbReference type="EMBL" id="JARBDR010000918">
    <property type="protein sequence ID" value="KAJ8301926.1"/>
    <property type="molecule type" value="Genomic_DNA"/>
</dbReference>
<name>A0ABQ9E9A2_TEGGR</name>
<evidence type="ECO:0008006" key="5">
    <source>
        <dbReference type="Google" id="ProtNLM"/>
    </source>
</evidence>
<comment type="caution">
    <text evidence="3">The sequence shown here is derived from an EMBL/GenBank/DDBJ whole genome shotgun (WGS) entry which is preliminary data.</text>
</comment>
<evidence type="ECO:0000313" key="4">
    <source>
        <dbReference type="Proteomes" id="UP001217089"/>
    </source>
</evidence>
<keyword evidence="1" id="KW-0175">Coiled coil</keyword>
<dbReference type="PANTHER" id="PTHR33939">
    <property type="entry name" value="PROTEIN CBG22215"/>
    <property type="match status" value="1"/>
</dbReference>
<dbReference type="InterPro" id="IPR036397">
    <property type="entry name" value="RNaseH_sf"/>
</dbReference>
<reference evidence="3 4" key="1">
    <citation type="submission" date="2022-12" db="EMBL/GenBank/DDBJ databases">
        <title>Chromosome-level genome of Tegillarca granosa.</title>
        <authorList>
            <person name="Kim J."/>
        </authorList>
    </citation>
    <scope>NUCLEOTIDE SEQUENCE [LARGE SCALE GENOMIC DNA]</scope>
    <source>
        <strain evidence="3">Teg-2019</strain>
        <tissue evidence="3">Adductor muscle</tissue>
    </source>
</reference>
<gene>
    <name evidence="3" type="ORF">KUTeg_020913</name>
</gene>